<dbReference type="Pfam" id="PF13520">
    <property type="entry name" value="AA_permease_2"/>
    <property type="match status" value="1"/>
</dbReference>
<evidence type="ECO:0000313" key="8">
    <source>
        <dbReference type="Proteomes" id="UP001590951"/>
    </source>
</evidence>
<dbReference type="Gene3D" id="1.20.1740.10">
    <property type="entry name" value="Amino acid/polyamine transporter I"/>
    <property type="match status" value="1"/>
</dbReference>
<evidence type="ECO:0000256" key="2">
    <source>
        <dbReference type="ARBA" id="ARBA00022692"/>
    </source>
</evidence>
<accession>A0ABR4AVD0</accession>
<sequence>MSRIQYSNLAAPRDSLELASLASSDPNLSHSSRSSSSSGISSSRKQSLSNDDPLSASNPASSLPNPHSRSYSVSSVFDFASNLFPLSSTAAGYSALGDPSSRPLDLNGASLEKHKSLTYLNGLSLIVGLIIGSGIFSSPAQVNINAGSYGASLVVWTVAGVLAWTGAASYAELGGAIPLNGGAQVYLSKIFGEWAGFLFTWCAVFVLKPGSAAIVAIIFGEYVVRAAVGADAENASTWINKGVAVAGMALVVILNCISTKLGTRMGDVFMFFKFLALSGITITGIVVAVTGFTWHGQPNTDWKTTGWFDGTSTDPSNWAVALYAGLWAFDGWDNTNYVVGEFLYPHRDLPRVIPTAMPLVILSYLLASIAYIFVLPVSVIQSSNTIAVQFGFVVFGRVGSLVLAIIVAGSCFGALNATTFTSGRLVYTAGKEGLLPGLLGHIGMPGMGEPTNRLQRKSWARKAVTRLIGDDEGGFGFTPINAMVFNAILTAAYIIIGEFGTLITFYGVAGYTFYFVTVLGLIILRIREPYLERPYRTWISTPVIFCCVSLFLLSRAIFAKPEQTVIVVAFVAAGVPVYFWRVKGKGGRRKGEEGSWKIWRRWERWRRGVE</sequence>
<dbReference type="InterPro" id="IPR002293">
    <property type="entry name" value="AA/rel_permease1"/>
</dbReference>
<dbReference type="EMBL" id="JBHFEH010000080">
    <property type="protein sequence ID" value="KAL2048771.1"/>
    <property type="molecule type" value="Genomic_DNA"/>
</dbReference>
<evidence type="ECO:0000256" key="3">
    <source>
        <dbReference type="ARBA" id="ARBA00022989"/>
    </source>
</evidence>
<feature type="transmembrane region" description="Helical" evidence="6">
    <location>
        <begin position="386"/>
        <end position="415"/>
    </location>
</feature>
<dbReference type="PANTHER" id="PTHR11785">
    <property type="entry name" value="AMINO ACID TRANSPORTER"/>
    <property type="match status" value="1"/>
</dbReference>
<feature type="transmembrane region" description="Helical" evidence="6">
    <location>
        <begin position="475"/>
        <end position="496"/>
    </location>
</feature>
<feature type="transmembrane region" description="Helical" evidence="6">
    <location>
        <begin position="238"/>
        <end position="257"/>
    </location>
</feature>
<keyword evidence="2 6" id="KW-0812">Transmembrane</keyword>
<keyword evidence="8" id="KW-1185">Reference proteome</keyword>
<comment type="subcellular location">
    <subcellularLocation>
        <location evidence="1">Membrane</location>
        <topology evidence="1">Multi-pass membrane protein</topology>
    </subcellularLocation>
</comment>
<dbReference type="PANTHER" id="PTHR11785:SF512">
    <property type="entry name" value="SOBREMESA, ISOFORM B"/>
    <property type="match status" value="1"/>
</dbReference>
<evidence type="ECO:0008006" key="9">
    <source>
        <dbReference type="Google" id="ProtNLM"/>
    </source>
</evidence>
<comment type="caution">
    <text evidence="7">The sequence shown here is derived from an EMBL/GenBank/DDBJ whole genome shotgun (WGS) entry which is preliminary data.</text>
</comment>
<organism evidence="7 8">
    <name type="scientific">Lepraria finkii</name>
    <dbReference type="NCBI Taxonomy" id="1340010"/>
    <lineage>
        <taxon>Eukaryota</taxon>
        <taxon>Fungi</taxon>
        <taxon>Dikarya</taxon>
        <taxon>Ascomycota</taxon>
        <taxon>Pezizomycotina</taxon>
        <taxon>Lecanoromycetes</taxon>
        <taxon>OSLEUM clade</taxon>
        <taxon>Lecanoromycetidae</taxon>
        <taxon>Lecanorales</taxon>
        <taxon>Lecanorineae</taxon>
        <taxon>Stereocaulaceae</taxon>
        <taxon>Lepraria</taxon>
    </lineage>
</organism>
<reference evidence="7 8" key="1">
    <citation type="submission" date="2024-09" db="EMBL/GenBank/DDBJ databases">
        <title>Rethinking Asexuality: The Enigmatic Case of Functional Sexual Genes in Lepraria (Stereocaulaceae).</title>
        <authorList>
            <person name="Doellman M."/>
            <person name="Sun Y."/>
            <person name="Barcenas-Pena A."/>
            <person name="Lumbsch H.T."/>
            <person name="Grewe F."/>
        </authorList>
    </citation>
    <scope>NUCLEOTIDE SEQUENCE [LARGE SCALE GENOMIC DNA]</scope>
    <source>
        <strain evidence="7 8">Grewe 0041</strain>
    </source>
</reference>
<feature type="transmembrane region" description="Helical" evidence="6">
    <location>
        <begin position="502"/>
        <end position="526"/>
    </location>
</feature>
<feature type="transmembrane region" description="Helical" evidence="6">
    <location>
        <begin position="194"/>
        <end position="218"/>
    </location>
</feature>
<feature type="transmembrane region" description="Helical" evidence="6">
    <location>
        <begin position="149"/>
        <end position="173"/>
    </location>
</feature>
<gene>
    <name evidence="7" type="ORF">ABVK25_010953</name>
</gene>
<feature type="transmembrane region" description="Helical" evidence="6">
    <location>
        <begin position="315"/>
        <end position="332"/>
    </location>
</feature>
<feature type="region of interest" description="Disordered" evidence="5">
    <location>
        <begin position="21"/>
        <end position="66"/>
    </location>
</feature>
<evidence type="ECO:0000256" key="6">
    <source>
        <dbReference type="SAM" id="Phobius"/>
    </source>
</evidence>
<evidence type="ECO:0000256" key="1">
    <source>
        <dbReference type="ARBA" id="ARBA00004141"/>
    </source>
</evidence>
<evidence type="ECO:0000313" key="7">
    <source>
        <dbReference type="EMBL" id="KAL2048771.1"/>
    </source>
</evidence>
<protein>
    <recommendedName>
        <fullName evidence="9">Amino acid transporter</fullName>
    </recommendedName>
</protein>
<feature type="transmembrane region" description="Helical" evidence="6">
    <location>
        <begin position="117"/>
        <end position="137"/>
    </location>
</feature>
<feature type="transmembrane region" description="Helical" evidence="6">
    <location>
        <begin position="352"/>
        <end position="374"/>
    </location>
</feature>
<dbReference type="InterPro" id="IPR050598">
    <property type="entry name" value="AminoAcid_Transporter"/>
</dbReference>
<keyword evidence="4 6" id="KW-0472">Membrane</keyword>
<name>A0ABR4AVD0_9LECA</name>
<feature type="transmembrane region" description="Helical" evidence="6">
    <location>
        <begin position="538"/>
        <end position="558"/>
    </location>
</feature>
<feature type="transmembrane region" description="Helical" evidence="6">
    <location>
        <begin position="269"/>
        <end position="295"/>
    </location>
</feature>
<feature type="transmembrane region" description="Helical" evidence="6">
    <location>
        <begin position="564"/>
        <end position="580"/>
    </location>
</feature>
<keyword evidence="3 6" id="KW-1133">Transmembrane helix</keyword>
<evidence type="ECO:0000256" key="4">
    <source>
        <dbReference type="ARBA" id="ARBA00023136"/>
    </source>
</evidence>
<evidence type="ECO:0000256" key="5">
    <source>
        <dbReference type="SAM" id="MobiDB-lite"/>
    </source>
</evidence>
<dbReference type="Proteomes" id="UP001590951">
    <property type="component" value="Unassembled WGS sequence"/>
</dbReference>
<proteinExistence type="predicted"/>